<evidence type="ECO:0000313" key="3">
    <source>
        <dbReference type="Proteomes" id="UP000005336"/>
    </source>
</evidence>
<evidence type="ECO:0000259" key="1">
    <source>
        <dbReference type="Pfam" id="PF25191"/>
    </source>
</evidence>
<sequence length="145" mass="16860">MTYDHIAFHYTNDFPDDLAQENAVHHIGFYFAWAVSQGLHNPEWAQATPDFAKLQKGELSGPKFVMAHMGGELSDDDFNELGNRFTRFYYEDEEEGYGLFIEDYFNALGLESEDDFYRTEDTAENQAKLNRAFQTGFDTWLSRLK</sequence>
<dbReference type="RefSeq" id="WP_009115830.1">
    <property type="nucleotide sequence ID" value="NZ_JH165159.1"/>
</dbReference>
<proteinExistence type="predicted"/>
<comment type="caution">
    <text evidence="2">The sequence shown here is derived from an EMBL/GenBank/DDBJ whole genome shotgun (WGS) entry which is preliminary data.</text>
</comment>
<organism evidence="2 3">
    <name type="scientific">Neisseria wadsworthii 9715</name>
    <dbReference type="NCBI Taxonomy" id="1030841"/>
    <lineage>
        <taxon>Bacteria</taxon>
        <taxon>Pseudomonadati</taxon>
        <taxon>Pseudomonadota</taxon>
        <taxon>Betaproteobacteria</taxon>
        <taxon>Neisseriales</taxon>
        <taxon>Neisseriaceae</taxon>
        <taxon>Neisseria</taxon>
    </lineage>
</organism>
<dbReference type="Proteomes" id="UP000005336">
    <property type="component" value="Unassembled WGS sequence"/>
</dbReference>
<protein>
    <recommendedName>
        <fullName evidence="1">DUF7832 domain-containing protein</fullName>
    </recommendedName>
</protein>
<feature type="domain" description="DUF7832" evidence="1">
    <location>
        <begin position="3"/>
        <end position="111"/>
    </location>
</feature>
<dbReference type="AlphaFoldDB" id="G4CNM5"/>
<dbReference type="STRING" id="1030841.HMPREF9370_0684"/>
<gene>
    <name evidence="2" type="ORF">HMPREF9370_0684</name>
</gene>
<dbReference type="Pfam" id="PF25191">
    <property type="entry name" value="DUF7832"/>
    <property type="match status" value="1"/>
</dbReference>
<dbReference type="OrthoDB" id="4827574at2"/>
<dbReference type="PATRIC" id="fig|1030841.3.peg.674"/>
<dbReference type="InterPro" id="IPR057154">
    <property type="entry name" value="DUF7832"/>
</dbReference>
<dbReference type="HOGENOM" id="CLU_122381_1_0_4"/>
<dbReference type="EMBL" id="AGAZ01000028">
    <property type="protein sequence ID" value="EGZ49373.1"/>
    <property type="molecule type" value="Genomic_DNA"/>
</dbReference>
<keyword evidence="3" id="KW-1185">Reference proteome</keyword>
<evidence type="ECO:0000313" key="2">
    <source>
        <dbReference type="EMBL" id="EGZ49373.1"/>
    </source>
</evidence>
<reference evidence="2 3" key="1">
    <citation type="submission" date="2011-06" db="EMBL/GenBank/DDBJ databases">
        <authorList>
            <person name="Muzny D."/>
            <person name="Qin X."/>
            <person name="Deng J."/>
            <person name="Jiang H."/>
            <person name="Liu Y."/>
            <person name="Qu J."/>
            <person name="Song X.-Z."/>
            <person name="Zhang L."/>
            <person name="Thornton R."/>
            <person name="Coyle M."/>
            <person name="Francisco L."/>
            <person name="Jackson L."/>
            <person name="Javaid M."/>
            <person name="Korchina V."/>
            <person name="Kovar C."/>
            <person name="Mata R."/>
            <person name="Mathew T."/>
            <person name="Ngo R."/>
            <person name="Nguyen L."/>
            <person name="Nguyen N."/>
            <person name="Okwuonu G."/>
            <person name="Ongeri F."/>
            <person name="Pham C."/>
            <person name="Simmons D."/>
            <person name="Wilczek-Boney K."/>
            <person name="Hale W."/>
            <person name="Jakkamsetti A."/>
            <person name="Pham P."/>
            <person name="Ruth R."/>
            <person name="San Lucas F."/>
            <person name="Warren J."/>
            <person name="Zhang J."/>
            <person name="Zhao Z."/>
            <person name="Zhou C."/>
            <person name="Zhu D."/>
            <person name="Lee S."/>
            <person name="Bess C."/>
            <person name="Blankenburg K."/>
            <person name="Forbes L."/>
            <person name="Fu Q."/>
            <person name="Gubbala S."/>
            <person name="Hirani K."/>
            <person name="Jayaseelan J.C."/>
            <person name="Lara F."/>
            <person name="Munidasa M."/>
            <person name="Palculict T."/>
            <person name="Patil S."/>
            <person name="Pu L.-L."/>
            <person name="Saada N."/>
            <person name="Tang L."/>
            <person name="Weissenberger G."/>
            <person name="Zhu Y."/>
            <person name="Hemphill L."/>
            <person name="Shang Y."/>
            <person name="Youmans B."/>
            <person name="Ayvaz T."/>
            <person name="Ross M."/>
            <person name="Santibanez J."/>
            <person name="Aqrawi P."/>
            <person name="Gross S."/>
            <person name="Joshi V."/>
            <person name="Fowler G."/>
            <person name="Nazareth L."/>
            <person name="Reid J."/>
            <person name="Worley K."/>
            <person name="Petrosino J."/>
            <person name="Highlander S."/>
            <person name="Gibbs R."/>
        </authorList>
    </citation>
    <scope>NUCLEOTIDE SEQUENCE [LARGE SCALE GENOMIC DNA]</scope>
    <source>
        <strain evidence="2 3">9715</strain>
    </source>
</reference>
<name>G4CNM5_9NEIS</name>
<accession>G4CNM5</accession>